<keyword evidence="3" id="KW-1185">Reference proteome</keyword>
<accession>A0A1I5XTE0</accession>
<reference evidence="2 3" key="1">
    <citation type="submission" date="2016-10" db="EMBL/GenBank/DDBJ databases">
        <authorList>
            <person name="de Groot N.N."/>
        </authorList>
    </citation>
    <scope>NUCLEOTIDE SEQUENCE [LARGE SCALE GENOMIC DNA]</scope>
    <source>
        <strain evidence="2 3">DSM 28286</strain>
    </source>
</reference>
<dbReference type="GO" id="GO:0005737">
    <property type="term" value="C:cytoplasm"/>
    <property type="evidence" value="ECO:0007669"/>
    <property type="project" value="TreeGrafter"/>
</dbReference>
<dbReference type="Gene3D" id="3.30.9.10">
    <property type="entry name" value="D-Amino Acid Oxidase, subunit A, domain 2"/>
    <property type="match status" value="1"/>
</dbReference>
<gene>
    <name evidence="2" type="ORF">SAMN05444277_109164</name>
</gene>
<dbReference type="Pfam" id="PF01266">
    <property type="entry name" value="DAO"/>
    <property type="match status" value="1"/>
</dbReference>
<dbReference type="Gene3D" id="3.50.50.60">
    <property type="entry name" value="FAD/NAD(P)-binding domain"/>
    <property type="match status" value="1"/>
</dbReference>
<protein>
    <submittedName>
        <fullName evidence="2">Glycine/D-amino acid oxidase</fullName>
    </submittedName>
</protein>
<evidence type="ECO:0000259" key="1">
    <source>
        <dbReference type="Pfam" id="PF01266"/>
    </source>
</evidence>
<dbReference type="Proteomes" id="UP000199031">
    <property type="component" value="Unassembled WGS sequence"/>
</dbReference>
<organism evidence="2 3">
    <name type="scientific">Parafilimonas terrae</name>
    <dbReference type="NCBI Taxonomy" id="1465490"/>
    <lineage>
        <taxon>Bacteria</taxon>
        <taxon>Pseudomonadati</taxon>
        <taxon>Bacteroidota</taxon>
        <taxon>Chitinophagia</taxon>
        <taxon>Chitinophagales</taxon>
        <taxon>Chitinophagaceae</taxon>
        <taxon>Parafilimonas</taxon>
    </lineage>
</organism>
<dbReference type="OrthoDB" id="571248at2"/>
<name>A0A1I5XTE0_9BACT</name>
<evidence type="ECO:0000313" key="2">
    <source>
        <dbReference type="EMBL" id="SFQ35184.1"/>
    </source>
</evidence>
<dbReference type="InterPro" id="IPR036188">
    <property type="entry name" value="FAD/NAD-bd_sf"/>
</dbReference>
<sequence>MQLTGGYPFWLIHDGLPYSYPKLCENIETNTVIIGGGISGALAAYYLTEAGIQCVLVDGRTIGLGSTCASTALLQYELDEPLHLLKEKVGVATAERAYALCHQSIDTLSEIMDAIEFKEYERKKSLFFSTHRSQKKFVQDEFNARKNAGFDVELLNKDQLEKEYGLKAEYAILSAQAGTTNAYALTHALLQHSMKKGLQVYDRTFIKRIQYKKNTMLQTAEGRIIKAANIVNATGYEVVNFISKGIVDFYCTYALISEQNPEEKRYWREDTVMWNTDDPYLYMRLTSDNRILVGGRDERFSNAFTRQSLLNRKSKQLEKDFSKVFPHIRLKKEFCWSGTFGKTKDSLPYIGAYKKTPNVYYALGFGGNGITFSVVAAEIIRDLVCGQSNADAKLFSFNR</sequence>
<dbReference type="RefSeq" id="WP_090660234.1">
    <property type="nucleotide sequence ID" value="NZ_FOXQ01000009.1"/>
</dbReference>
<dbReference type="STRING" id="1465490.SAMN05444277_109164"/>
<dbReference type="AlphaFoldDB" id="A0A1I5XTE0"/>
<evidence type="ECO:0000313" key="3">
    <source>
        <dbReference type="Proteomes" id="UP000199031"/>
    </source>
</evidence>
<dbReference type="PANTHER" id="PTHR13847">
    <property type="entry name" value="SARCOSINE DEHYDROGENASE-RELATED"/>
    <property type="match status" value="1"/>
</dbReference>
<dbReference type="EMBL" id="FOXQ01000009">
    <property type="protein sequence ID" value="SFQ35184.1"/>
    <property type="molecule type" value="Genomic_DNA"/>
</dbReference>
<dbReference type="InterPro" id="IPR006076">
    <property type="entry name" value="FAD-dep_OxRdtase"/>
</dbReference>
<feature type="domain" description="FAD dependent oxidoreductase" evidence="1">
    <location>
        <begin position="32"/>
        <end position="383"/>
    </location>
</feature>
<dbReference type="SUPFAM" id="SSF51905">
    <property type="entry name" value="FAD/NAD(P)-binding domain"/>
    <property type="match status" value="1"/>
</dbReference>
<dbReference type="PANTHER" id="PTHR13847:SF201">
    <property type="entry name" value="PUTATIBE OXIDOREDUCTASE"/>
    <property type="match status" value="1"/>
</dbReference>
<proteinExistence type="predicted"/>